<evidence type="ECO:0000256" key="3">
    <source>
        <dbReference type="ARBA" id="ARBA00022481"/>
    </source>
</evidence>
<keyword evidence="6 12" id="KW-0812">Transmembrane</keyword>
<comment type="caution">
    <text evidence="16">The sequence shown here is derived from an EMBL/GenBank/DDBJ whole genome shotgun (WGS) entry which is preliminary data.</text>
</comment>
<evidence type="ECO:0000256" key="2">
    <source>
        <dbReference type="ARBA" id="ARBA00022475"/>
    </source>
</evidence>
<keyword evidence="7 12" id="KW-1133">Transmembrane helix</keyword>
<evidence type="ECO:0000256" key="1">
    <source>
        <dbReference type="ARBA" id="ARBA00004429"/>
    </source>
</evidence>
<keyword evidence="4" id="KW-0145">Chemotaxis</keyword>
<dbReference type="PRINTS" id="PR00260">
    <property type="entry name" value="CHEMTRNSDUCR"/>
</dbReference>
<dbReference type="SMART" id="SM00304">
    <property type="entry name" value="HAMP"/>
    <property type="match status" value="1"/>
</dbReference>
<keyword evidence="9 11" id="KW-0807">Transducer</keyword>
<evidence type="ECO:0000256" key="5">
    <source>
        <dbReference type="ARBA" id="ARBA00022519"/>
    </source>
</evidence>
<feature type="domain" description="Methyl-accepting transducer" evidence="13">
    <location>
        <begin position="366"/>
        <end position="602"/>
    </location>
</feature>
<dbReference type="GO" id="GO:0007165">
    <property type="term" value="P:signal transduction"/>
    <property type="evidence" value="ECO:0007669"/>
    <property type="project" value="UniProtKB-KW"/>
</dbReference>
<dbReference type="SUPFAM" id="SSF58104">
    <property type="entry name" value="Methyl-accepting chemotaxis protein (MCP) signaling domain"/>
    <property type="match status" value="1"/>
</dbReference>
<dbReference type="InterPro" id="IPR003660">
    <property type="entry name" value="HAMP_dom"/>
</dbReference>
<keyword evidence="17" id="KW-1185">Reference proteome</keyword>
<dbReference type="EMBL" id="BSPD01000017">
    <property type="protein sequence ID" value="GLS24717.1"/>
    <property type="molecule type" value="Genomic_DNA"/>
</dbReference>
<dbReference type="PANTHER" id="PTHR32089:SF39">
    <property type="entry name" value="METHYL-ACCEPTING CHEMOTAXIS PROTEIN HLYB"/>
    <property type="match status" value="1"/>
</dbReference>
<keyword evidence="2" id="KW-1003">Cell membrane</keyword>
<dbReference type="InterPro" id="IPR004090">
    <property type="entry name" value="Chemotax_Me-accpt_rcpt"/>
</dbReference>
<dbReference type="InterPro" id="IPR004089">
    <property type="entry name" value="MCPsignal_dom"/>
</dbReference>
<reference evidence="16 17" key="1">
    <citation type="journal article" date="2014" name="Int. J. Syst. Evol. Microbiol.">
        <title>Complete genome sequence of Corynebacterium casei LMG S-19264T (=DSM 44701T), isolated from a smear-ripened cheese.</title>
        <authorList>
            <consortium name="US DOE Joint Genome Institute (JGI-PGF)"/>
            <person name="Walter F."/>
            <person name="Albersmeier A."/>
            <person name="Kalinowski J."/>
            <person name="Ruckert C."/>
        </authorList>
    </citation>
    <scope>NUCLEOTIDE SEQUENCE [LARGE SCALE GENOMIC DNA]</scope>
    <source>
        <strain evidence="16 17">NBRC 110095</strain>
    </source>
</reference>
<dbReference type="AlphaFoldDB" id="A0AA37T8U1"/>
<evidence type="ECO:0000256" key="9">
    <source>
        <dbReference type="ARBA" id="ARBA00023224"/>
    </source>
</evidence>
<keyword evidence="8 12" id="KW-0472">Membrane</keyword>
<dbReference type="CDD" id="cd12912">
    <property type="entry name" value="PDC2_MCP_like"/>
    <property type="match status" value="1"/>
</dbReference>
<dbReference type="CDD" id="cd06225">
    <property type="entry name" value="HAMP"/>
    <property type="match status" value="1"/>
</dbReference>
<evidence type="ECO:0000259" key="14">
    <source>
        <dbReference type="PROSITE" id="PS50192"/>
    </source>
</evidence>
<dbReference type="PANTHER" id="PTHR32089">
    <property type="entry name" value="METHYL-ACCEPTING CHEMOTAXIS PROTEIN MCPB"/>
    <property type="match status" value="1"/>
</dbReference>
<sequence>MNFIASMSVTRKLIIAFMFTATITTVVLTLLSVSSTGRMMEEQLEQNELPDTLANIAGEISKEIVVVKNACVFLASDTLMLEWFDRPEDTQTEQLLVNRLNNMVSFFDVDKAGFTDRKTARYWNTDGFLRVLEPDLDNWFFKFRSSGNDFNLSLYTNQDGQTMLFVNYQQVNGRGLSSIGKEASQWRSSLLGKQIRESGFTYIVDKNGEVILHPDADLIGKADLNMLYDGQANQLVEGKDFHHVEIVHNGEPLILARQSIADTEWTLIAQIPRNEVYVAVDNARNQLILFALMVIGVVIIMAWWLASTISKPIQQISNTFKELGAGDGDLSVRLSINNHRELIDLAQGFNDFVGKIDHTIVSVRETSAQLRSQASTVSGFVDSTKQQGQIQLDHTVHVAASIHEVEATVQEIAGSASQAADTADKADNSAQQGVELGEETRNKIIQAKNDVTAVADDMGVLAGDIDSISEILSVINGISEQTNLLALNAAIEAARAGDQGRGFAVVADEVRQLAQRTKTSTKDIEELISHLTRQSSQAVQKVMNSTASTDDSVNSVTESEEKLEHIQSAVSNLKTLNDQVAVATEEQAAVIKEVAENVHRIQAISEETLNNTEQLSHSSGTLVELAEKLDELVQGFKH</sequence>
<feature type="transmembrane region" description="Helical" evidence="12">
    <location>
        <begin position="287"/>
        <end position="306"/>
    </location>
</feature>
<comment type="subcellular location">
    <subcellularLocation>
        <location evidence="1">Cell inner membrane</location>
        <topology evidence="1">Multi-pass membrane protein</topology>
    </subcellularLocation>
</comment>
<evidence type="ECO:0000256" key="11">
    <source>
        <dbReference type="PROSITE-ProRule" id="PRU00284"/>
    </source>
</evidence>
<feature type="domain" description="HAMP" evidence="15">
    <location>
        <begin position="307"/>
        <end position="361"/>
    </location>
</feature>
<evidence type="ECO:0000256" key="8">
    <source>
        <dbReference type="ARBA" id="ARBA00023136"/>
    </source>
</evidence>
<dbReference type="Gene3D" id="1.10.287.950">
    <property type="entry name" value="Methyl-accepting chemotaxis protein"/>
    <property type="match status" value="1"/>
</dbReference>
<keyword evidence="3" id="KW-0488">Methylation</keyword>
<dbReference type="Pfam" id="PF00015">
    <property type="entry name" value="MCPsignal"/>
    <property type="match status" value="1"/>
</dbReference>
<dbReference type="InterPro" id="IPR000727">
    <property type="entry name" value="T_SNARE_dom"/>
</dbReference>
<protein>
    <submittedName>
        <fullName evidence="16">Methyl-accepting chemotaxis protein</fullName>
    </submittedName>
</protein>
<dbReference type="PROSITE" id="PS50885">
    <property type="entry name" value="HAMP"/>
    <property type="match status" value="1"/>
</dbReference>
<evidence type="ECO:0000259" key="13">
    <source>
        <dbReference type="PROSITE" id="PS50111"/>
    </source>
</evidence>
<dbReference type="SMART" id="SM00283">
    <property type="entry name" value="MA"/>
    <property type="match status" value="1"/>
</dbReference>
<feature type="domain" description="T-SNARE coiled-coil homology" evidence="14">
    <location>
        <begin position="553"/>
        <end position="615"/>
    </location>
</feature>
<proteinExistence type="inferred from homology"/>
<feature type="transmembrane region" description="Helical" evidence="12">
    <location>
        <begin position="13"/>
        <end position="33"/>
    </location>
</feature>
<keyword evidence="5" id="KW-0997">Cell inner membrane</keyword>
<dbReference type="GO" id="GO:0006935">
    <property type="term" value="P:chemotaxis"/>
    <property type="evidence" value="ECO:0007669"/>
    <property type="project" value="UniProtKB-KW"/>
</dbReference>
<dbReference type="GO" id="GO:0004888">
    <property type="term" value="F:transmembrane signaling receptor activity"/>
    <property type="evidence" value="ECO:0007669"/>
    <property type="project" value="InterPro"/>
</dbReference>
<accession>A0AA37T8U1</accession>
<evidence type="ECO:0000256" key="10">
    <source>
        <dbReference type="ARBA" id="ARBA00029447"/>
    </source>
</evidence>
<organism evidence="16 17">
    <name type="scientific">Marinibactrum halimedae</name>
    <dbReference type="NCBI Taxonomy" id="1444977"/>
    <lineage>
        <taxon>Bacteria</taxon>
        <taxon>Pseudomonadati</taxon>
        <taxon>Pseudomonadota</taxon>
        <taxon>Gammaproteobacteria</taxon>
        <taxon>Cellvibrionales</taxon>
        <taxon>Cellvibrionaceae</taxon>
        <taxon>Marinibactrum</taxon>
    </lineage>
</organism>
<evidence type="ECO:0000313" key="16">
    <source>
        <dbReference type="EMBL" id="GLS24717.1"/>
    </source>
</evidence>
<dbReference type="FunFam" id="1.10.287.950:FF:000001">
    <property type="entry name" value="Methyl-accepting chemotaxis sensory transducer"/>
    <property type="match status" value="1"/>
</dbReference>
<dbReference type="Gene3D" id="3.30.450.20">
    <property type="entry name" value="PAS domain"/>
    <property type="match status" value="1"/>
</dbReference>
<dbReference type="PROSITE" id="PS50111">
    <property type="entry name" value="CHEMOTAXIS_TRANSDUC_2"/>
    <property type="match status" value="1"/>
</dbReference>
<dbReference type="PROSITE" id="PS50192">
    <property type="entry name" value="T_SNARE"/>
    <property type="match status" value="1"/>
</dbReference>
<evidence type="ECO:0000259" key="15">
    <source>
        <dbReference type="PROSITE" id="PS50885"/>
    </source>
</evidence>
<evidence type="ECO:0000313" key="17">
    <source>
        <dbReference type="Proteomes" id="UP001156870"/>
    </source>
</evidence>
<dbReference type="Proteomes" id="UP001156870">
    <property type="component" value="Unassembled WGS sequence"/>
</dbReference>
<dbReference type="GO" id="GO:0005886">
    <property type="term" value="C:plasma membrane"/>
    <property type="evidence" value="ECO:0007669"/>
    <property type="project" value="UniProtKB-SubCell"/>
</dbReference>
<evidence type="ECO:0000256" key="12">
    <source>
        <dbReference type="SAM" id="Phobius"/>
    </source>
</evidence>
<evidence type="ECO:0000256" key="7">
    <source>
        <dbReference type="ARBA" id="ARBA00022989"/>
    </source>
</evidence>
<dbReference type="Pfam" id="PF00672">
    <property type="entry name" value="HAMP"/>
    <property type="match status" value="1"/>
</dbReference>
<dbReference type="CDD" id="cd11386">
    <property type="entry name" value="MCP_signal"/>
    <property type="match status" value="1"/>
</dbReference>
<evidence type="ECO:0000256" key="4">
    <source>
        <dbReference type="ARBA" id="ARBA00022500"/>
    </source>
</evidence>
<dbReference type="RefSeq" id="WP_232593709.1">
    <property type="nucleotide sequence ID" value="NZ_BSPD01000017.1"/>
</dbReference>
<comment type="similarity">
    <text evidence="10">Belongs to the methyl-accepting chemotaxis (MCP) protein family.</text>
</comment>
<gene>
    <name evidence="16" type="ORF">GCM10007877_04310</name>
</gene>
<name>A0AA37T8U1_9GAMM</name>
<evidence type="ECO:0000256" key="6">
    <source>
        <dbReference type="ARBA" id="ARBA00022692"/>
    </source>
</evidence>